<evidence type="ECO:0000313" key="8">
    <source>
        <dbReference type="EMBL" id="KAJ4249143.1"/>
    </source>
</evidence>
<protein>
    <recommendedName>
        <fullName evidence="10">Alpha-N-arabinofuranosidase</fullName>
    </recommendedName>
</protein>
<comment type="similarity">
    <text evidence="1 6">Belongs to the glycosyl hydrolase 43 family.</text>
</comment>
<keyword evidence="3" id="KW-0119">Carbohydrate metabolism</keyword>
<evidence type="ECO:0000256" key="3">
    <source>
        <dbReference type="ARBA" id="ARBA00023277"/>
    </source>
</evidence>
<keyword evidence="7" id="KW-0732">Signal</keyword>
<dbReference type="GO" id="GO:0005975">
    <property type="term" value="P:carbohydrate metabolic process"/>
    <property type="evidence" value="ECO:0007669"/>
    <property type="project" value="InterPro"/>
</dbReference>
<organism evidence="8 9">
    <name type="scientific">Fusarium torreyae</name>
    <dbReference type="NCBI Taxonomy" id="1237075"/>
    <lineage>
        <taxon>Eukaryota</taxon>
        <taxon>Fungi</taxon>
        <taxon>Dikarya</taxon>
        <taxon>Ascomycota</taxon>
        <taxon>Pezizomycotina</taxon>
        <taxon>Sordariomycetes</taxon>
        <taxon>Hypocreomycetidae</taxon>
        <taxon>Hypocreales</taxon>
        <taxon>Nectriaceae</taxon>
        <taxon>Fusarium</taxon>
    </lineage>
</organism>
<feature type="chain" id="PRO_5040828510" description="Alpha-N-arabinofuranosidase" evidence="7">
    <location>
        <begin position="22"/>
        <end position="352"/>
    </location>
</feature>
<comment type="caution">
    <text evidence="8">The sequence shown here is derived from an EMBL/GenBank/DDBJ whole genome shotgun (WGS) entry which is preliminary data.</text>
</comment>
<feature type="site" description="Important for catalytic activity, responsible for pKa modulation of the active site Glu and correct orientation of both the proton donor and substrate" evidence="5">
    <location>
        <position position="157"/>
    </location>
</feature>
<evidence type="ECO:0000256" key="6">
    <source>
        <dbReference type="RuleBase" id="RU361187"/>
    </source>
</evidence>
<dbReference type="InterPro" id="IPR052176">
    <property type="entry name" value="Glycosyl_Hydrlase_43_Enz"/>
</dbReference>
<dbReference type="InterPro" id="IPR006710">
    <property type="entry name" value="Glyco_hydro_43"/>
</dbReference>
<dbReference type="OrthoDB" id="5211809at2759"/>
<evidence type="ECO:0000256" key="5">
    <source>
        <dbReference type="PIRSR" id="PIRSR606710-2"/>
    </source>
</evidence>
<accession>A0A9W8RQM4</accession>
<dbReference type="EMBL" id="JAOQAZ010000034">
    <property type="protein sequence ID" value="KAJ4249143.1"/>
    <property type="molecule type" value="Genomic_DNA"/>
</dbReference>
<dbReference type="CDD" id="cd18619">
    <property type="entry name" value="GH43_CoXyl43_like"/>
    <property type="match status" value="1"/>
</dbReference>
<dbReference type="PANTHER" id="PTHR43772:SF2">
    <property type="entry name" value="PUTATIVE (AFU_ORTHOLOGUE AFUA_2G04480)-RELATED"/>
    <property type="match status" value="1"/>
</dbReference>
<dbReference type="GO" id="GO:0004553">
    <property type="term" value="F:hydrolase activity, hydrolyzing O-glycosyl compounds"/>
    <property type="evidence" value="ECO:0007669"/>
    <property type="project" value="InterPro"/>
</dbReference>
<feature type="signal peptide" evidence="7">
    <location>
        <begin position="1"/>
        <end position="21"/>
    </location>
</feature>
<proteinExistence type="inferred from homology"/>
<keyword evidence="2 6" id="KW-0378">Hydrolase</keyword>
<evidence type="ECO:0000256" key="2">
    <source>
        <dbReference type="ARBA" id="ARBA00022801"/>
    </source>
</evidence>
<reference evidence="8" key="1">
    <citation type="submission" date="2022-09" db="EMBL/GenBank/DDBJ databases">
        <title>Fusarium specimens isolated from Avocado Roots.</title>
        <authorList>
            <person name="Stajich J."/>
            <person name="Roper C."/>
            <person name="Heimlech-Rivalta G."/>
        </authorList>
    </citation>
    <scope>NUCLEOTIDE SEQUENCE</scope>
    <source>
        <strain evidence="8">CF00136</strain>
    </source>
</reference>
<keyword evidence="4 6" id="KW-0326">Glycosidase</keyword>
<dbReference type="PROSITE" id="PS51257">
    <property type="entry name" value="PROKAR_LIPOPROTEIN"/>
    <property type="match status" value="1"/>
</dbReference>
<evidence type="ECO:0008006" key="10">
    <source>
        <dbReference type="Google" id="ProtNLM"/>
    </source>
</evidence>
<dbReference type="Proteomes" id="UP001152049">
    <property type="component" value="Unassembled WGS sequence"/>
</dbReference>
<keyword evidence="9" id="KW-1185">Reference proteome</keyword>
<dbReference type="PANTHER" id="PTHR43772">
    <property type="entry name" value="ENDO-1,4-BETA-XYLANASE"/>
    <property type="match status" value="1"/>
</dbReference>
<dbReference type="Pfam" id="PF04616">
    <property type="entry name" value="Glyco_hydro_43"/>
    <property type="match status" value="1"/>
</dbReference>
<dbReference type="SUPFAM" id="SSF75005">
    <property type="entry name" value="Arabinanase/levansucrase/invertase"/>
    <property type="match status" value="1"/>
</dbReference>
<evidence type="ECO:0000256" key="4">
    <source>
        <dbReference type="ARBA" id="ARBA00023295"/>
    </source>
</evidence>
<gene>
    <name evidence="8" type="ORF">NW762_012478</name>
</gene>
<evidence type="ECO:0000256" key="7">
    <source>
        <dbReference type="SAM" id="SignalP"/>
    </source>
</evidence>
<name>A0A9W8RQM4_9HYPO</name>
<dbReference type="InterPro" id="IPR023296">
    <property type="entry name" value="Glyco_hydro_beta-prop_sf"/>
</dbReference>
<dbReference type="Gene3D" id="2.115.10.20">
    <property type="entry name" value="Glycosyl hydrolase domain, family 43"/>
    <property type="match status" value="1"/>
</dbReference>
<evidence type="ECO:0000313" key="9">
    <source>
        <dbReference type="Proteomes" id="UP001152049"/>
    </source>
</evidence>
<evidence type="ECO:0000256" key="1">
    <source>
        <dbReference type="ARBA" id="ARBA00009865"/>
    </source>
</evidence>
<sequence length="352" mass="39529">MKGNVFSRASLLLSLSTSCLAADPPPLVTTRWTADPSAHVFQGKLYLYASHDIDAGIPSNDVGDHFAMRDYHVYSMKQIYGSKPVVDHGIALAVEDVPWASRQLWAPDAAYKNGNYYLYFPAKDRDDVFRIGVAVSTKPSGPFKADESFIPNTFSIDPASFTDTDGSSYLAWGGINGGQLQAWQDKEFFNKSWIGPKEPPDEADALSPQIAMLSDNMHTLAEKPRDMVILAPETGKPLKSGDKDRRFFEGPWIHKRKGVYYLLYSTGDTHYLVYATADNPYGPWTYRDRLLEPVTGWTTHGSIVQFKGQWWLFYHDSEGSGGRTELRQVKAKKIWYDRHGKIVLSPPYRASG</sequence>
<dbReference type="AlphaFoldDB" id="A0A9W8RQM4"/>